<name>A0AAV1LHC0_9NEOP</name>
<dbReference type="PANTHER" id="PTHR36688:SF1">
    <property type="entry name" value="ENDONUCLEASE_EXONUCLEASE_PHOSPHATASE DOMAIN-CONTAINING PROTEIN"/>
    <property type="match status" value="1"/>
</dbReference>
<dbReference type="AlphaFoldDB" id="A0AAV1LHC0"/>
<protein>
    <recommendedName>
        <fullName evidence="1">Endonuclease/exonuclease/phosphatase domain-containing protein</fullName>
    </recommendedName>
</protein>
<dbReference type="InterPro" id="IPR052560">
    <property type="entry name" value="RdDP_mobile_element"/>
</dbReference>
<dbReference type="Pfam" id="PF14529">
    <property type="entry name" value="Exo_endo_phos_2"/>
    <property type="match status" value="1"/>
</dbReference>
<sequence>MPQCDQLSSKSHRTRDIGPITRICQVNIERISQAKCEVVIKILLENDINVLLLQETHAREEQDPHKRGAIPGYNLAHAINHAQYRIATYVKDGIKHVAAETCLGDPDVFASAIMINNLTIVNVYKPTNSLWTTNLPAFPYPCLYAGDFNSYHTTWRYNKNDANGKHLVQWAENNNVHLVFNAKDSGSFRSARWKRDYNPDLTFTTCDINRTPLQTTRRILSDVPNSQHRPVLVEVGIKIPLTNSMPLPRWNLHKADWPKFSADMDAAIRWIPHCAENYKKFTKLIITTAKKSIARGYRKAYIPCCSEESEKLFDEYTRTGNHEIGDDLLKSRNRWLDTVESMVFKTSSRKAWSMLNGLAGKTGKNSRGDCKQNSGGVQS</sequence>
<dbReference type="Gene3D" id="3.60.10.10">
    <property type="entry name" value="Endonuclease/exonuclease/phosphatase"/>
    <property type="match status" value="1"/>
</dbReference>
<organism evidence="2 3">
    <name type="scientific">Parnassius mnemosyne</name>
    <name type="common">clouded apollo</name>
    <dbReference type="NCBI Taxonomy" id="213953"/>
    <lineage>
        <taxon>Eukaryota</taxon>
        <taxon>Metazoa</taxon>
        <taxon>Ecdysozoa</taxon>
        <taxon>Arthropoda</taxon>
        <taxon>Hexapoda</taxon>
        <taxon>Insecta</taxon>
        <taxon>Pterygota</taxon>
        <taxon>Neoptera</taxon>
        <taxon>Endopterygota</taxon>
        <taxon>Lepidoptera</taxon>
        <taxon>Glossata</taxon>
        <taxon>Ditrysia</taxon>
        <taxon>Papilionoidea</taxon>
        <taxon>Papilionidae</taxon>
        <taxon>Parnassiinae</taxon>
        <taxon>Parnassini</taxon>
        <taxon>Parnassius</taxon>
        <taxon>Driopa</taxon>
    </lineage>
</organism>
<evidence type="ECO:0000259" key="1">
    <source>
        <dbReference type="Pfam" id="PF14529"/>
    </source>
</evidence>
<accession>A0AAV1LHC0</accession>
<dbReference type="GO" id="GO:0003824">
    <property type="term" value="F:catalytic activity"/>
    <property type="evidence" value="ECO:0007669"/>
    <property type="project" value="InterPro"/>
</dbReference>
<gene>
    <name evidence="2" type="ORF">PARMNEM_LOCUS14384</name>
</gene>
<dbReference type="InterPro" id="IPR005135">
    <property type="entry name" value="Endo/exonuclease/phosphatase"/>
</dbReference>
<dbReference type="PANTHER" id="PTHR36688">
    <property type="entry name" value="ENDO/EXONUCLEASE/PHOSPHATASE DOMAIN-CONTAINING PROTEIN"/>
    <property type="match status" value="1"/>
</dbReference>
<keyword evidence="3" id="KW-1185">Reference proteome</keyword>
<reference evidence="2 3" key="1">
    <citation type="submission" date="2023-11" db="EMBL/GenBank/DDBJ databases">
        <authorList>
            <person name="Hedman E."/>
            <person name="Englund M."/>
            <person name="Stromberg M."/>
            <person name="Nyberg Akerstrom W."/>
            <person name="Nylinder S."/>
            <person name="Jareborg N."/>
            <person name="Kallberg Y."/>
            <person name="Kronander E."/>
        </authorList>
    </citation>
    <scope>NUCLEOTIDE SEQUENCE [LARGE SCALE GENOMIC DNA]</scope>
</reference>
<comment type="caution">
    <text evidence="2">The sequence shown here is derived from an EMBL/GenBank/DDBJ whole genome shotgun (WGS) entry which is preliminary data.</text>
</comment>
<dbReference type="Proteomes" id="UP001314205">
    <property type="component" value="Unassembled WGS sequence"/>
</dbReference>
<dbReference type="EMBL" id="CAVLGL010000091">
    <property type="protein sequence ID" value="CAK1594808.1"/>
    <property type="molecule type" value="Genomic_DNA"/>
</dbReference>
<dbReference type="SUPFAM" id="SSF56219">
    <property type="entry name" value="DNase I-like"/>
    <property type="match status" value="1"/>
</dbReference>
<evidence type="ECO:0000313" key="3">
    <source>
        <dbReference type="Proteomes" id="UP001314205"/>
    </source>
</evidence>
<feature type="domain" description="Endonuclease/exonuclease/phosphatase" evidence="1">
    <location>
        <begin position="139"/>
        <end position="231"/>
    </location>
</feature>
<proteinExistence type="predicted"/>
<dbReference type="InterPro" id="IPR036691">
    <property type="entry name" value="Endo/exonu/phosph_ase_sf"/>
</dbReference>
<evidence type="ECO:0000313" key="2">
    <source>
        <dbReference type="EMBL" id="CAK1594808.1"/>
    </source>
</evidence>